<name>A0A7W6NQD3_9CAUL</name>
<keyword evidence="3" id="KW-1185">Reference proteome</keyword>
<sequence>MRVRIMTWLPAAAGFLAVSAIADTAAAQCGPTCPPPPPPCCEPPPPPPPPPPCCEIPPPPPCCGGGGNLNVNVNVNASANAGARAGLNARAGGTVFVGGGGSAYVTVDQPYPTTINGLLVEGERVRQTIRVPYESRRRMEKRVVIQAVCIDDRNVPHPASQVRPDREVNADYEGELYRCMAGTWLQMTWAEYTGEVRFDQGQTMSCRKGEALWHGRGGNVECRTQRAERECNERSLLRRYGAGVKILTMVREELYTEYREEVVEQSGVAVSGASITLDGGVGGRVF</sequence>
<dbReference type="AlphaFoldDB" id="A0A7W6NQD3"/>
<reference evidence="2 3" key="1">
    <citation type="submission" date="2020-08" db="EMBL/GenBank/DDBJ databases">
        <title>Genomic Encyclopedia of Type Strains, Phase IV (KMG-IV): sequencing the most valuable type-strain genomes for metagenomic binning, comparative biology and taxonomic classification.</title>
        <authorList>
            <person name="Goeker M."/>
        </authorList>
    </citation>
    <scope>NUCLEOTIDE SEQUENCE [LARGE SCALE GENOMIC DNA]</scope>
    <source>
        <strain evidence="2 3">DSM 23960</strain>
    </source>
</reference>
<comment type="caution">
    <text evidence="2">The sequence shown here is derived from an EMBL/GenBank/DDBJ whole genome shotgun (WGS) entry which is preliminary data.</text>
</comment>
<evidence type="ECO:0000256" key="1">
    <source>
        <dbReference type="SAM" id="SignalP"/>
    </source>
</evidence>
<keyword evidence="1" id="KW-0732">Signal</keyword>
<accession>A0A7W6NQD3</accession>
<dbReference type="Proteomes" id="UP000529946">
    <property type="component" value="Unassembled WGS sequence"/>
</dbReference>
<gene>
    <name evidence="2" type="ORF">GGR12_002666</name>
</gene>
<protein>
    <submittedName>
        <fullName evidence="2">Uncharacterized protein</fullName>
    </submittedName>
</protein>
<evidence type="ECO:0000313" key="2">
    <source>
        <dbReference type="EMBL" id="MBB4083778.1"/>
    </source>
</evidence>
<dbReference type="EMBL" id="JACIDM010000003">
    <property type="protein sequence ID" value="MBB4083778.1"/>
    <property type="molecule type" value="Genomic_DNA"/>
</dbReference>
<proteinExistence type="predicted"/>
<feature type="chain" id="PRO_5031139197" evidence="1">
    <location>
        <begin position="23"/>
        <end position="286"/>
    </location>
</feature>
<dbReference type="RefSeq" id="WP_183204932.1">
    <property type="nucleotide sequence ID" value="NZ_BAAAER010000003.1"/>
</dbReference>
<feature type="signal peptide" evidence="1">
    <location>
        <begin position="1"/>
        <end position="22"/>
    </location>
</feature>
<evidence type="ECO:0000313" key="3">
    <source>
        <dbReference type="Proteomes" id="UP000529946"/>
    </source>
</evidence>
<organism evidence="2 3">
    <name type="scientific">Brevundimonas lenta</name>
    <dbReference type="NCBI Taxonomy" id="424796"/>
    <lineage>
        <taxon>Bacteria</taxon>
        <taxon>Pseudomonadati</taxon>
        <taxon>Pseudomonadota</taxon>
        <taxon>Alphaproteobacteria</taxon>
        <taxon>Caulobacterales</taxon>
        <taxon>Caulobacteraceae</taxon>
        <taxon>Brevundimonas</taxon>
    </lineage>
</organism>